<name>A0AAW2ERL8_9HYME</name>
<protein>
    <submittedName>
        <fullName evidence="1">Uncharacterized protein</fullName>
    </submittedName>
</protein>
<dbReference type="EMBL" id="JADYXP020000019">
    <property type="protein sequence ID" value="KAL0105530.1"/>
    <property type="molecule type" value="Genomic_DNA"/>
</dbReference>
<organism evidence="1 2">
    <name type="scientific">Cardiocondyla obscurior</name>
    <dbReference type="NCBI Taxonomy" id="286306"/>
    <lineage>
        <taxon>Eukaryota</taxon>
        <taxon>Metazoa</taxon>
        <taxon>Ecdysozoa</taxon>
        <taxon>Arthropoda</taxon>
        <taxon>Hexapoda</taxon>
        <taxon>Insecta</taxon>
        <taxon>Pterygota</taxon>
        <taxon>Neoptera</taxon>
        <taxon>Endopterygota</taxon>
        <taxon>Hymenoptera</taxon>
        <taxon>Apocrita</taxon>
        <taxon>Aculeata</taxon>
        <taxon>Formicoidea</taxon>
        <taxon>Formicidae</taxon>
        <taxon>Myrmicinae</taxon>
        <taxon>Cardiocondyla</taxon>
    </lineage>
</organism>
<evidence type="ECO:0000313" key="2">
    <source>
        <dbReference type="Proteomes" id="UP001430953"/>
    </source>
</evidence>
<comment type="caution">
    <text evidence="1">The sequence shown here is derived from an EMBL/GenBank/DDBJ whole genome shotgun (WGS) entry which is preliminary data.</text>
</comment>
<proteinExistence type="predicted"/>
<accession>A0AAW2ERL8</accession>
<dbReference type="Proteomes" id="UP001430953">
    <property type="component" value="Unassembled WGS sequence"/>
</dbReference>
<sequence length="114" mass="14255">MWYIQPLGYYHIKNTNYFNEKKMYYNTFFQRIYIDSEPFDEVQIRHVEWIDPEEIHIKGFINIKKKYSIKNKRYRDRQYNIYIWMGFHEGGDVFGLRRLFDMEEDIAFAPESWS</sequence>
<gene>
    <name evidence="1" type="ORF">PUN28_016894</name>
</gene>
<reference evidence="1 2" key="1">
    <citation type="submission" date="2023-03" db="EMBL/GenBank/DDBJ databases">
        <title>High recombination rates correlate with genetic variation in Cardiocondyla obscurior ants.</title>
        <authorList>
            <person name="Errbii M."/>
        </authorList>
    </citation>
    <scope>NUCLEOTIDE SEQUENCE [LARGE SCALE GENOMIC DNA]</scope>
    <source>
        <strain evidence="1">Alpha-2009</strain>
        <tissue evidence="1">Whole body</tissue>
    </source>
</reference>
<keyword evidence="2" id="KW-1185">Reference proteome</keyword>
<dbReference type="AlphaFoldDB" id="A0AAW2ERL8"/>
<evidence type="ECO:0000313" key="1">
    <source>
        <dbReference type="EMBL" id="KAL0105530.1"/>
    </source>
</evidence>